<evidence type="ECO:0000256" key="1">
    <source>
        <dbReference type="SAM" id="MobiDB-lite"/>
    </source>
</evidence>
<feature type="region of interest" description="Disordered" evidence="1">
    <location>
        <begin position="181"/>
        <end position="334"/>
    </location>
</feature>
<dbReference type="EMBL" id="JAKWBI020000035">
    <property type="protein sequence ID" value="KAJ2905256.1"/>
    <property type="molecule type" value="Genomic_DNA"/>
</dbReference>
<feature type="region of interest" description="Disordered" evidence="1">
    <location>
        <begin position="124"/>
        <end position="167"/>
    </location>
</feature>
<evidence type="ECO:0000259" key="2">
    <source>
        <dbReference type="Pfam" id="PF12898"/>
    </source>
</evidence>
<protein>
    <recommendedName>
        <fullName evidence="2">Stc1 domain-containing protein</fullName>
    </recommendedName>
</protein>
<accession>A0AAD5RVX8</accession>
<feature type="compositionally biased region" description="Basic and acidic residues" evidence="1">
    <location>
        <begin position="298"/>
        <end position="314"/>
    </location>
</feature>
<reference evidence="3" key="1">
    <citation type="submission" date="2022-07" db="EMBL/GenBank/DDBJ databases">
        <title>Draft genome sequence of Zalerion maritima ATCC 34329, a (micro)plastics degrading marine fungus.</title>
        <authorList>
            <person name="Paco A."/>
            <person name="Goncalves M.F.M."/>
            <person name="Rocha-Santos T.A.P."/>
            <person name="Alves A."/>
        </authorList>
    </citation>
    <scope>NUCLEOTIDE SEQUENCE</scope>
    <source>
        <strain evidence="3">ATCC 34329</strain>
    </source>
</reference>
<dbReference type="Pfam" id="PF12898">
    <property type="entry name" value="Stc1"/>
    <property type="match status" value="1"/>
</dbReference>
<feature type="compositionally biased region" description="Polar residues" evidence="1">
    <location>
        <begin position="195"/>
        <end position="204"/>
    </location>
</feature>
<dbReference type="Proteomes" id="UP001201980">
    <property type="component" value="Unassembled WGS sequence"/>
</dbReference>
<feature type="compositionally biased region" description="Polar residues" evidence="1">
    <location>
        <begin position="211"/>
        <end position="261"/>
    </location>
</feature>
<name>A0AAD5RVX8_9PEZI</name>
<comment type="caution">
    <text evidence="3">The sequence shown here is derived from an EMBL/GenBank/DDBJ whole genome shotgun (WGS) entry which is preliminary data.</text>
</comment>
<feature type="compositionally biased region" description="Basic residues" evidence="1">
    <location>
        <begin position="325"/>
        <end position="334"/>
    </location>
</feature>
<keyword evidence="4" id="KW-1185">Reference proteome</keyword>
<evidence type="ECO:0000313" key="4">
    <source>
        <dbReference type="Proteomes" id="UP001201980"/>
    </source>
</evidence>
<feature type="domain" description="Stc1" evidence="2">
    <location>
        <begin position="28"/>
        <end position="80"/>
    </location>
</feature>
<proteinExistence type="predicted"/>
<dbReference type="AlphaFoldDB" id="A0AAD5RVX8"/>
<dbReference type="InterPro" id="IPR024630">
    <property type="entry name" value="Stc1"/>
</dbReference>
<evidence type="ECO:0000313" key="3">
    <source>
        <dbReference type="EMBL" id="KAJ2905256.1"/>
    </source>
</evidence>
<gene>
    <name evidence="3" type="ORF">MKZ38_005958</name>
</gene>
<organism evidence="3 4">
    <name type="scientific">Zalerion maritima</name>
    <dbReference type="NCBI Taxonomy" id="339359"/>
    <lineage>
        <taxon>Eukaryota</taxon>
        <taxon>Fungi</taxon>
        <taxon>Dikarya</taxon>
        <taxon>Ascomycota</taxon>
        <taxon>Pezizomycotina</taxon>
        <taxon>Sordariomycetes</taxon>
        <taxon>Lulworthiomycetidae</taxon>
        <taxon>Lulworthiales</taxon>
        <taxon>Lulworthiaceae</taxon>
        <taxon>Zalerion</taxon>
    </lineage>
</organism>
<sequence>MSGAKVKCSIGGEFIALTPENFSHSMIRKGRRNQKLACRKHAPKVRTELKCHGPCGKWKGLKKFSLNSRGHEEPACAECTTWATEVPREQGTVPLAPPNITATETETMSREERDAIAGLVIRSGQPKFGGGGSNLGAPTFGIGSSDDSNNEDNSDDNEAEMAGSAGTSTGKRIKILVLTDSDDDSDDSTADISKINKQSETSGDTARLRTGMSNLSMTSNVPSQSQFSSPASVRSESARTTTTTWRGPAQTYQAISPSGETRTVMRGAGGRGQDTCDTGRNWAKTGNKMRANLYIPKKCPDSNAKDAQPEDHFSSSDSDSDYAPRYHKLAKYRG</sequence>
<feature type="compositionally biased region" description="Acidic residues" evidence="1">
    <location>
        <begin position="148"/>
        <end position="159"/>
    </location>
</feature>